<dbReference type="Gene3D" id="3.80.10.10">
    <property type="entry name" value="Ribonuclease Inhibitor"/>
    <property type="match status" value="1"/>
</dbReference>
<comment type="caution">
    <text evidence="1">The sequence shown here is derived from an EMBL/GenBank/DDBJ whole genome shotgun (WGS) entry which is preliminary data.</text>
</comment>
<gene>
    <name evidence="1" type="ORF">THARTR1_10631</name>
</gene>
<dbReference type="EMBL" id="MTYI01000264">
    <property type="protein sequence ID" value="PNP47126.1"/>
    <property type="molecule type" value="Genomic_DNA"/>
</dbReference>
<dbReference type="OrthoDB" id="4757858at2759"/>
<evidence type="ECO:0008006" key="3">
    <source>
        <dbReference type="Google" id="ProtNLM"/>
    </source>
</evidence>
<sequence length="277" mass="31437">MESVTRLSLNPWVICDFDLGQMGDYLAMMPCLERLKVIDCAKVTQKLPLASLRSLTFHYSDHSDGHMEENSLQNIVDSCPKLEHLDLGFTWRMEGSGAAAGSEPLTWSQAQRILHPRRETLKHLKLEFNKTPWGFTSPRPVRQEEYLSSFREFKALESLWVRTVGFGSKENLGKAPTFPENVQHLVGMLPESLTRICFCGTHPEWDGLLVLAKAISEGHLPKLKKVMVEDVPYIESDQSGYEELSTALGACVEILEDMEDEVEVDDIWKQYTTAAYQ</sequence>
<dbReference type="Proteomes" id="UP000236290">
    <property type="component" value="Unassembled WGS sequence"/>
</dbReference>
<proteinExistence type="predicted"/>
<dbReference type="SUPFAM" id="SSF52047">
    <property type="entry name" value="RNI-like"/>
    <property type="match status" value="1"/>
</dbReference>
<accession>A0A2K0TNL6</accession>
<dbReference type="InterPro" id="IPR032675">
    <property type="entry name" value="LRR_dom_sf"/>
</dbReference>
<evidence type="ECO:0000313" key="2">
    <source>
        <dbReference type="Proteomes" id="UP000236290"/>
    </source>
</evidence>
<organism evidence="1 2">
    <name type="scientific">Trichoderma harzianum</name>
    <name type="common">Hypocrea lixii</name>
    <dbReference type="NCBI Taxonomy" id="5544"/>
    <lineage>
        <taxon>Eukaryota</taxon>
        <taxon>Fungi</taxon>
        <taxon>Dikarya</taxon>
        <taxon>Ascomycota</taxon>
        <taxon>Pezizomycotina</taxon>
        <taxon>Sordariomycetes</taxon>
        <taxon>Hypocreomycetidae</taxon>
        <taxon>Hypocreales</taxon>
        <taxon>Hypocreaceae</taxon>
        <taxon>Trichoderma</taxon>
    </lineage>
</organism>
<protein>
    <recommendedName>
        <fullName evidence="3">F-box domain-containing protein</fullName>
    </recommendedName>
</protein>
<dbReference type="AlphaFoldDB" id="A0A2K0TNL6"/>
<evidence type="ECO:0000313" key="1">
    <source>
        <dbReference type="EMBL" id="PNP47126.1"/>
    </source>
</evidence>
<name>A0A2K0TNL6_TRIHA</name>
<reference evidence="1 2" key="1">
    <citation type="submission" date="2017-02" db="EMBL/GenBank/DDBJ databases">
        <title>Genomes of Trichoderma spp. with biocontrol activity.</title>
        <authorList>
            <person name="Gardiner D."/>
            <person name="Kazan K."/>
            <person name="Vos C."/>
            <person name="Harvey P."/>
        </authorList>
    </citation>
    <scope>NUCLEOTIDE SEQUENCE [LARGE SCALE GENOMIC DNA]</scope>
    <source>
        <strain evidence="1 2">Tr1</strain>
    </source>
</reference>